<dbReference type="EMBL" id="MN740368">
    <property type="protein sequence ID" value="QHU03011.1"/>
    <property type="molecule type" value="Genomic_DNA"/>
</dbReference>
<name>A0A6C0JDN0_9ZZZZ</name>
<dbReference type="Gene3D" id="3.40.50.300">
    <property type="entry name" value="P-loop containing nucleotide triphosphate hydrolases"/>
    <property type="match status" value="1"/>
</dbReference>
<evidence type="ECO:0000313" key="1">
    <source>
        <dbReference type="EMBL" id="QHU03011.1"/>
    </source>
</evidence>
<accession>A0A6C0JDN0</accession>
<reference evidence="1" key="1">
    <citation type="journal article" date="2020" name="Nature">
        <title>Giant virus diversity and host interactions through global metagenomics.</title>
        <authorList>
            <person name="Schulz F."/>
            <person name="Roux S."/>
            <person name="Paez-Espino D."/>
            <person name="Jungbluth S."/>
            <person name="Walsh D.A."/>
            <person name="Denef V.J."/>
            <person name="McMahon K.D."/>
            <person name="Konstantinidis K.T."/>
            <person name="Eloe-Fadrosh E.A."/>
            <person name="Kyrpides N.C."/>
            <person name="Woyke T."/>
        </authorList>
    </citation>
    <scope>NUCLEOTIDE SEQUENCE</scope>
    <source>
        <strain evidence="1">GVMAG-M-3300025890-48</strain>
    </source>
</reference>
<dbReference type="SUPFAM" id="SSF52540">
    <property type="entry name" value="P-loop containing nucleoside triphosphate hydrolases"/>
    <property type="match status" value="1"/>
</dbReference>
<dbReference type="InterPro" id="IPR027417">
    <property type="entry name" value="P-loop_NTPase"/>
</dbReference>
<organism evidence="1">
    <name type="scientific">viral metagenome</name>
    <dbReference type="NCBI Taxonomy" id="1070528"/>
    <lineage>
        <taxon>unclassified sequences</taxon>
        <taxon>metagenomes</taxon>
        <taxon>organismal metagenomes</taxon>
    </lineage>
</organism>
<sequence length="322" mass="38385">MKFYETHFEDYLESSKKANLHPKLDNVYDNFPENIKDLKDIIFYGPKGVGKYTQLLKAISKYSPSNMKYEKKVIHSTTKSTHIMKISDIHFEVDMSLLGCNSKTLWNDIYNHIIDVISAKSDRTGIIVCKYFHDIHSELLDSFYSYMQTSPYNQLDIKFIFISEQISFIPDNIRNRCRVIRVPRPTRTQYNKCLDKKIHKDIKLYHITNIKNINVSVIQLMCPYKIICDILIDKILHIDKLDYMELRDKLYELFIYNIDVTESIWYILEKLLEDIPETELSNIIQRTYKCLHLFNNNYRPIYHLENYVFYLITKIHGLSESV</sequence>
<protein>
    <submittedName>
        <fullName evidence="1">Uncharacterized protein</fullName>
    </submittedName>
</protein>
<dbReference type="AlphaFoldDB" id="A0A6C0JDN0"/>
<proteinExistence type="predicted"/>